<dbReference type="EMBL" id="FOZU01000014">
    <property type="protein sequence ID" value="SFS95376.1"/>
    <property type="molecule type" value="Genomic_DNA"/>
</dbReference>
<feature type="non-terminal residue" evidence="1">
    <location>
        <position position="1"/>
    </location>
</feature>
<protein>
    <submittedName>
        <fullName evidence="1">Uncharacterized protein</fullName>
    </submittedName>
</protein>
<keyword evidence="2" id="KW-1185">Reference proteome</keyword>
<gene>
    <name evidence="1" type="ORF">SAMN05444586_10141</name>
</gene>
<sequence length="200" mass="22463">IVRGIARSKFGLAIKFYFLAIFLNRKCQQALIKFLFSGIILTSTSAFAEKIQCKKDYEQVISKEITQMSTALNNGNYQFIAKKSDLSIIEFAGGKDNYNAMLILAANSFKKGNIQVANVETQPPQNSYIFGKKEFCVIPKQLTILMNGKALTGEKSFMLAVRSLDSQEWKYIDGAGLKKNPDMIYTLFPEFPRDINIAAD</sequence>
<name>A0A1I6U1M2_9GAMM</name>
<accession>A0A1I6U1M2</accession>
<evidence type="ECO:0000313" key="2">
    <source>
        <dbReference type="Proteomes" id="UP000182827"/>
    </source>
</evidence>
<dbReference type="AlphaFoldDB" id="A0A1I6U1M2"/>
<reference evidence="2" key="1">
    <citation type="submission" date="2016-10" db="EMBL/GenBank/DDBJ databases">
        <authorList>
            <person name="Varghese N."/>
            <person name="Submissions S."/>
        </authorList>
    </citation>
    <scope>NUCLEOTIDE SEQUENCE [LARGE SCALE GENOMIC DNA]</scope>
    <source>
        <strain evidence="2">ANC 5076</strain>
    </source>
</reference>
<evidence type="ECO:0000313" key="1">
    <source>
        <dbReference type="EMBL" id="SFS95376.1"/>
    </source>
</evidence>
<dbReference type="Proteomes" id="UP000182827">
    <property type="component" value="Unassembled WGS sequence"/>
</dbReference>
<proteinExistence type="predicted"/>
<organism evidence="1 2">
    <name type="scientific">Acinetobacter bohemicus</name>
    <dbReference type="NCBI Taxonomy" id="1435036"/>
    <lineage>
        <taxon>Bacteria</taxon>
        <taxon>Pseudomonadati</taxon>
        <taxon>Pseudomonadota</taxon>
        <taxon>Gammaproteobacteria</taxon>
        <taxon>Moraxellales</taxon>
        <taxon>Moraxellaceae</taxon>
        <taxon>Acinetobacter</taxon>
    </lineage>
</organism>